<feature type="non-terminal residue" evidence="2">
    <location>
        <position position="1"/>
    </location>
</feature>
<feature type="compositionally biased region" description="Low complexity" evidence="1">
    <location>
        <begin position="196"/>
        <end position="208"/>
    </location>
</feature>
<organism evidence="2">
    <name type="scientific">uncultured Gemmatimonadota bacterium</name>
    <dbReference type="NCBI Taxonomy" id="203437"/>
    <lineage>
        <taxon>Bacteria</taxon>
        <taxon>Pseudomonadati</taxon>
        <taxon>Gemmatimonadota</taxon>
        <taxon>environmental samples</taxon>
    </lineage>
</organism>
<protein>
    <submittedName>
        <fullName evidence="2">Uncharacterized protein</fullName>
    </submittedName>
</protein>
<feature type="non-terminal residue" evidence="2">
    <location>
        <position position="247"/>
    </location>
</feature>
<feature type="region of interest" description="Disordered" evidence="1">
    <location>
        <begin position="1"/>
        <end position="247"/>
    </location>
</feature>
<feature type="compositionally biased region" description="Basic residues" evidence="1">
    <location>
        <begin position="125"/>
        <end position="153"/>
    </location>
</feature>
<feature type="compositionally biased region" description="Gly residues" evidence="1">
    <location>
        <begin position="182"/>
        <end position="195"/>
    </location>
</feature>
<reference evidence="2" key="1">
    <citation type="submission" date="2020-02" db="EMBL/GenBank/DDBJ databases">
        <authorList>
            <person name="Meier V. D."/>
        </authorList>
    </citation>
    <scope>NUCLEOTIDE SEQUENCE</scope>
    <source>
        <strain evidence="2">AVDCRST_MAG68</strain>
    </source>
</reference>
<gene>
    <name evidence="2" type="ORF">AVDCRST_MAG68-5557</name>
</gene>
<sequence length="247" mass="25640">EGATPKPPSAGDSRRAPRVRLRARRGCVGGPLRDGTAGGQRRARAGDGAAAERHPLASPGGDGAPRRAAGAAAARVRRRHHQPARADVRARGVRAGPPAARVPGRGARRGAQLHGGPRCGLRGLRSARHRRRPAARRPLPRRGGQRRRRRPRRDGRGPLPAGGARAPVRGAAGARGAARAAGVGGARGGRRGGPAAGAAHAGCVQRVLPPHPPRAPRPRGQRLHPGPHAGRRLRRPGEGRADDLRAL</sequence>
<accession>A0A6J4MX60</accession>
<dbReference type="AlphaFoldDB" id="A0A6J4MX60"/>
<evidence type="ECO:0000256" key="1">
    <source>
        <dbReference type="SAM" id="MobiDB-lite"/>
    </source>
</evidence>
<feature type="compositionally biased region" description="Low complexity" evidence="1">
    <location>
        <begin position="157"/>
        <end position="181"/>
    </location>
</feature>
<dbReference type="EMBL" id="CADCTW010000247">
    <property type="protein sequence ID" value="CAA9371381.1"/>
    <property type="molecule type" value="Genomic_DNA"/>
</dbReference>
<feature type="compositionally biased region" description="Low complexity" evidence="1">
    <location>
        <begin position="93"/>
        <end position="105"/>
    </location>
</feature>
<proteinExistence type="predicted"/>
<name>A0A6J4MX60_9BACT</name>
<feature type="compositionally biased region" description="Basic residues" evidence="1">
    <location>
        <begin position="16"/>
        <end position="25"/>
    </location>
</feature>
<feature type="compositionally biased region" description="Basic and acidic residues" evidence="1">
    <location>
        <begin position="235"/>
        <end position="247"/>
    </location>
</feature>
<evidence type="ECO:0000313" key="2">
    <source>
        <dbReference type="EMBL" id="CAA9371381.1"/>
    </source>
</evidence>